<dbReference type="EMBL" id="JAROCB010000001">
    <property type="protein sequence ID" value="MDN4596483.1"/>
    <property type="molecule type" value="Genomic_DNA"/>
</dbReference>
<reference evidence="1" key="1">
    <citation type="submission" date="2023-03" db="EMBL/GenBank/DDBJ databases">
        <title>MT1 and MT2 Draft Genomes of Novel Species.</title>
        <authorList>
            <person name="Venkateswaran K."/>
        </authorList>
    </citation>
    <scope>NUCLEOTIDE SEQUENCE</scope>
    <source>
        <strain evidence="1">F6_8S_P_1A</strain>
    </source>
</reference>
<proteinExistence type="predicted"/>
<name>A0ABT8IUL8_9MICO</name>
<dbReference type="Proteomes" id="UP001174210">
    <property type="component" value="Unassembled WGS sequence"/>
</dbReference>
<comment type="caution">
    <text evidence="1">The sequence shown here is derived from an EMBL/GenBank/DDBJ whole genome shotgun (WGS) entry which is preliminary data.</text>
</comment>
<sequence>MAGDRILTEDDIIWGLEQIRDGLAAHGEHGTLKIIGGSAMILGGHAERRSTVDIDAVVLLPEDVIGRIAARVAQQRGWPTNWINLEAQGLYPAYSGRPLWEASPQLSHGALTVELATQEALLAMKLNASRAGRDDDDIRALMTACGIETIVNADDHFADYFRGESLPDKAVMLLRTLGYPDGHPSFYSNVPRDTSLLERRSGAARQ</sequence>
<protein>
    <submittedName>
        <fullName evidence="1">Uncharacterized protein</fullName>
    </submittedName>
</protein>
<evidence type="ECO:0000313" key="1">
    <source>
        <dbReference type="EMBL" id="MDN4596483.1"/>
    </source>
</evidence>
<keyword evidence="2" id="KW-1185">Reference proteome</keyword>
<accession>A0ABT8IUL8</accession>
<dbReference type="RefSeq" id="WP_301216575.1">
    <property type="nucleotide sequence ID" value="NZ_JAROCB010000001.1"/>
</dbReference>
<evidence type="ECO:0000313" key="2">
    <source>
        <dbReference type="Proteomes" id="UP001174210"/>
    </source>
</evidence>
<gene>
    <name evidence="1" type="ORF">P5G59_04970</name>
</gene>
<organism evidence="1 2">
    <name type="scientific">Leifsonia virtsii</name>
    <dbReference type="NCBI Taxonomy" id="3035915"/>
    <lineage>
        <taxon>Bacteria</taxon>
        <taxon>Bacillati</taxon>
        <taxon>Actinomycetota</taxon>
        <taxon>Actinomycetes</taxon>
        <taxon>Micrococcales</taxon>
        <taxon>Microbacteriaceae</taxon>
        <taxon>Leifsonia</taxon>
    </lineage>
</organism>